<dbReference type="Proteomes" id="UP000027265">
    <property type="component" value="Unassembled WGS sequence"/>
</dbReference>
<dbReference type="PROSITE" id="PS50157">
    <property type="entry name" value="ZINC_FINGER_C2H2_2"/>
    <property type="match status" value="2"/>
</dbReference>
<dbReference type="PANTHER" id="PTHR24408:SF58">
    <property type="entry name" value="TRANSCRIPTION FACTOR (TFIIIA), PUTATIVE (AFU_ORTHOLOGUE AFUA_1G05150)-RELATED"/>
    <property type="match status" value="1"/>
</dbReference>
<dbReference type="AlphaFoldDB" id="A0A067PKH6"/>
<feature type="compositionally biased region" description="Pro residues" evidence="6">
    <location>
        <begin position="390"/>
        <end position="400"/>
    </location>
</feature>
<feature type="compositionally biased region" description="Low complexity" evidence="6">
    <location>
        <begin position="318"/>
        <end position="331"/>
    </location>
</feature>
<protein>
    <recommendedName>
        <fullName evidence="7">C2H2-type domain-containing protein</fullName>
    </recommendedName>
</protein>
<feature type="domain" description="C2H2-type" evidence="7">
    <location>
        <begin position="484"/>
        <end position="511"/>
    </location>
</feature>
<accession>A0A067PKH6</accession>
<keyword evidence="3 5" id="KW-0863">Zinc-finger</keyword>
<dbReference type="OrthoDB" id="6077919at2759"/>
<evidence type="ECO:0000256" key="4">
    <source>
        <dbReference type="ARBA" id="ARBA00022833"/>
    </source>
</evidence>
<keyword evidence="4" id="KW-0862">Zinc</keyword>
<feature type="region of interest" description="Disordered" evidence="6">
    <location>
        <begin position="172"/>
        <end position="287"/>
    </location>
</feature>
<dbReference type="Pfam" id="PF00096">
    <property type="entry name" value="zf-C2H2"/>
    <property type="match status" value="1"/>
</dbReference>
<dbReference type="Gene3D" id="3.30.160.60">
    <property type="entry name" value="Classic Zinc Finger"/>
    <property type="match status" value="1"/>
</dbReference>
<dbReference type="SMART" id="SM00355">
    <property type="entry name" value="ZnF_C2H2"/>
    <property type="match status" value="2"/>
</dbReference>
<evidence type="ECO:0000256" key="1">
    <source>
        <dbReference type="ARBA" id="ARBA00022723"/>
    </source>
</evidence>
<keyword evidence="2" id="KW-0677">Repeat</keyword>
<evidence type="ECO:0000256" key="5">
    <source>
        <dbReference type="PROSITE-ProRule" id="PRU00042"/>
    </source>
</evidence>
<dbReference type="SUPFAM" id="SSF57667">
    <property type="entry name" value="beta-beta-alpha zinc fingers"/>
    <property type="match status" value="1"/>
</dbReference>
<dbReference type="PROSITE" id="PS00028">
    <property type="entry name" value="ZINC_FINGER_C2H2_1"/>
    <property type="match status" value="1"/>
</dbReference>
<dbReference type="GO" id="GO:0000981">
    <property type="term" value="F:DNA-binding transcription factor activity, RNA polymerase II-specific"/>
    <property type="evidence" value="ECO:0007669"/>
    <property type="project" value="TreeGrafter"/>
</dbReference>
<dbReference type="PANTHER" id="PTHR24408">
    <property type="entry name" value="ZINC FINGER PROTEIN"/>
    <property type="match status" value="1"/>
</dbReference>
<feature type="compositionally biased region" description="Low complexity" evidence="6">
    <location>
        <begin position="188"/>
        <end position="209"/>
    </location>
</feature>
<feature type="compositionally biased region" description="Polar residues" evidence="6">
    <location>
        <begin position="427"/>
        <end position="455"/>
    </location>
</feature>
<sequence>MDLQSFFSAPLGDVGTAGDFNNVNLGAMDDEDFSFLFIPPTPIPQYSNPGIFDDETLDSLIHWPEEEDNNRLPLDQSRGAEFVPITAEASKAPSILLVQGGTRPTSSMPVNIPIEGGLYPPIDVPITEADTLLSTIPPTIPKPYPSHPTTLQPSEIIDPCREQLRVAIPRHEPSLPDSLAISGGPYLGTPGSGFPSSNPSSSTSEGGSSLWNALQSVPTPHALHTSPSTSDHQLPRHRRTISNGGMHSASARAPIHGRSQSSGQLETPVKPILPRSPSEADLGRHSINPDFLMPQLFGADHREHRPGELVIGARRGRSSTSSRGRGGSLSRDASRGKYRSARRPSPYGQRGSSSSCSNTQLSPEAPSMYPHSPTSSFEGSPQSHWDDYADPPPSPSPSPSIPTSSYSPSPSVLCLEQACHLDDRGEGSSNQGNFKSHSIPMSASSQDGGQDTNVESDGGDFGPCKTTRAARRASEARRRGDHHFICKYCKEGFTRKESLESHYRSRKGIKEFLCNLCRKAFATGSDRNRHKKSVHKDINP</sequence>
<dbReference type="GO" id="GO:0043565">
    <property type="term" value="F:sequence-specific DNA binding"/>
    <property type="evidence" value="ECO:0007669"/>
    <property type="project" value="TreeGrafter"/>
</dbReference>
<feature type="region of interest" description="Disordered" evidence="6">
    <location>
        <begin position="309"/>
        <end position="409"/>
    </location>
</feature>
<feature type="compositionally biased region" description="Polar residues" evidence="6">
    <location>
        <begin position="350"/>
        <end position="362"/>
    </location>
</feature>
<dbReference type="GO" id="GO:0008270">
    <property type="term" value="F:zinc ion binding"/>
    <property type="evidence" value="ECO:0007669"/>
    <property type="project" value="UniProtKB-KW"/>
</dbReference>
<dbReference type="STRING" id="933084.A0A067PKH6"/>
<dbReference type="HOGENOM" id="CLU_504390_0_0_1"/>
<dbReference type="InParanoid" id="A0A067PKH6"/>
<reference evidence="9" key="1">
    <citation type="journal article" date="2014" name="Proc. Natl. Acad. Sci. U.S.A.">
        <title>Extensive sampling of basidiomycete genomes demonstrates inadequacy of the white-rot/brown-rot paradigm for wood decay fungi.</title>
        <authorList>
            <person name="Riley R."/>
            <person name="Salamov A.A."/>
            <person name="Brown D.W."/>
            <person name="Nagy L.G."/>
            <person name="Floudas D."/>
            <person name="Held B.W."/>
            <person name="Levasseur A."/>
            <person name="Lombard V."/>
            <person name="Morin E."/>
            <person name="Otillar R."/>
            <person name="Lindquist E.A."/>
            <person name="Sun H."/>
            <person name="LaButti K.M."/>
            <person name="Schmutz J."/>
            <person name="Jabbour D."/>
            <person name="Luo H."/>
            <person name="Baker S.E."/>
            <person name="Pisabarro A.G."/>
            <person name="Walton J.D."/>
            <person name="Blanchette R.A."/>
            <person name="Henrissat B."/>
            <person name="Martin F."/>
            <person name="Cullen D."/>
            <person name="Hibbett D.S."/>
            <person name="Grigoriev I.V."/>
        </authorList>
    </citation>
    <scope>NUCLEOTIDE SEQUENCE [LARGE SCALE GENOMIC DNA]</scope>
    <source>
        <strain evidence="9">MUCL 33604</strain>
    </source>
</reference>
<evidence type="ECO:0000313" key="8">
    <source>
        <dbReference type="EMBL" id="KDQ54365.1"/>
    </source>
</evidence>
<organism evidence="8 9">
    <name type="scientific">Jaapia argillacea MUCL 33604</name>
    <dbReference type="NCBI Taxonomy" id="933084"/>
    <lineage>
        <taxon>Eukaryota</taxon>
        <taxon>Fungi</taxon>
        <taxon>Dikarya</taxon>
        <taxon>Basidiomycota</taxon>
        <taxon>Agaricomycotina</taxon>
        <taxon>Agaricomycetes</taxon>
        <taxon>Agaricomycetidae</taxon>
        <taxon>Jaapiales</taxon>
        <taxon>Jaapiaceae</taxon>
        <taxon>Jaapia</taxon>
    </lineage>
</organism>
<keyword evidence="1" id="KW-0479">Metal-binding</keyword>
<gene>
    <name evidence="8" type="ORF">JAAARDRAFT_38526</name>
</gene>
<dbReference type="EMBL" id="KL197729">
    <property type="protein sequence ID" value="KDQ54365.1"/>
    <property type="molecule type" value="Genomic_DNA"/>
</dbReference>
<dbReference type="InterPro" id="IPR013087">
    <property type="entry name" value="Znf_C2H2_type"/>
</dbReference>
<feature type="compositionally biased region" description="Polar residues" evidence="6">
    <location>
        <begin position="372"/>
        <end position="383"/>
    </location>
</feature>
<evidence type="ECO:0000313" key="9">
    <source>
        <dbReference type="Proteomes" id="UP000027265"/>
    </source>
</evidence>
<dbReference type="GO" id="GO:0005634">
    <property type="term" value="C:nucleus"/>
    <property type="evidence" value="ECO:0007669"/>
    <property type="project" value="TreeGrafter"/>
</dbReference>
<feature type="region of interest" description="Disordered" evidence="6">
    <location>
        <begin position="422"/>
        <end position="476"/>
    </location>
</feature>
<proteinExistence type="predicted"/>
<evidence type="ECO:0000256" key="3">
    <source>
        <dbReference type="ARBA" id="ARBA00022771"/>
    </source>
</evidence>
<dbReference type="InterPro" id="IPR036236">
    <property type="entry name" value="Znf_C2H2_sf"/>
</dbReference>
<evidence type="ECO:0000256" key="2">
    <source>
        <dbReference type="ARBA" id="ARBA00022737"/>
    </source>
</evidence>
<keyword evidence="9" id="KW-1185">Reference proteome</keyword>
<evidence type="ECO:0000259" key="7">
    <source>
        <dbReference type="PROSITE" id="PS50157"/>
    </source>
</evidence>
<evidence type="ECO:0000256" key="6">
    <source>
        <dbReference type="SAM" id="MobiDB-lite"/>
    </source>
</evidence>
<feature type="domain" description="C2H2-type" evidence="7">
    <location>
        <begin position="512"/>
        <end position="540"/>
    </location>
</feature>
<name>A0A067PKH6_9AGAM</name>